<dbReference type="EMBL" id="BARV01044606">
    <property type="protein sequence ID" value="GAI61718.1"/>
    <property type="molecule type" value="Genomic_DNA"/>
</dbReference>
<dbReference type="GO" id="GO:0016788">
    <property type="term" value="F:hydrolase activity, acting on ester bonds"/>
    <property type="evidence" value="ECO:0007669"/>
    <property type="project" value="UniProtKB-ARBA"/>
</dbReference>
<reference evidence="2" key="1">
    <citation type="journal article" date="2014" name="Front. Microbiol.">
        <title>High frequency of phylogenetically diverse reductive dehalogenase-homologous genes in deep subseafloor sedimentary metagenomes.</title>
        <authorList>
            <person name="Kawai M."/>
            <person name="Futagami T."/>
            <person name="Toyoda A."/>
            <person name="Takaki Y."/>
            <person name="Nishi S."/>
            <person name="Hori S."/>
            <person name="Arai W."/>
            <person name="Tsubouchi T."/>
            <person name="Morono Y."/>
            <person name="Uchiyama I."/>
            <person name="Ito T."/>
            <person name="Fujiyama A."/>
            <person name="Inagaki F."/>
            <person name="Takami H."/>
        </authorList>
    </citation>
    <scope>NUCLEOTIDE SEQUENCE</scope>
    <source>
        <strain evidence="2">Expedition CK06-06</strain>
    </source>
</reference>
<dbReference type="InterPro" id="IPR020046">
    <property type="entry name" value="5-3_exonucl_a-hlix_arch_N"/>
</dbReference>
<evidence type="ECO:0000259" key="1">
    <source>
        <dbReference type="Pfam" id="PF02739"/>
    </source>
</evidence>
<protein>
    <recommendedName>
        <fullName evidence="1">5'-3' exonuclease alpha-helical arch N-terminal domain-containing protein</fullName>
    </recommendedName>
</protein>
<dbReference type="AlphaFoldDB" id="X1Q0I5"/>
<dbReference type="SUPFAM" id="SSF88723">
    <property type="entry name" value="PIN domain-like"/>
    <property type="match status" value="1"/>
</dbReference>
<feature type="non-terminal residue" evidence="2">
    <location>
        <position position="56"/>
    </location>
</feature>
<dbReference type="CDD" id="cd09859">
    <property type="entry name" value="PIN_53EXO"/>
    <property type="match status" value="1"/>
</dbReference>
<dbReference type="Pfam" id="PF02739">
    <property type="entry name" value="5_3_exonuc_N"/>
    <property type="match status" value="1"/>
</dbReference>
<dbReference type="InterPro" id="IPR029060">
    <property type="entry name" value="PIN-like_dom_sf"/>
</dbReference>
<organism evidence="2">
    <name type="scientific">marine sediment metagenome</name>
    <dbReference type="NCBI Taxonomy" id="412755"/>
    <lineage>
        <taxon>unclassified sequences</taxon>
        <taxon>metagenomes</taxon>
        <taxon>ecological metagenomes</taxon>
    </lineage>
</organism>
<dbReference type="Gene3D" id="3.40.50.1010">
    <property type="entry name" value="5'-nuclease"/>
    <property type="match status" value="1"/>
</dbReference>
<gene>
    <name evidence="2" type="ORF">S06H3_65901</name>
</gene>
<dbReference type="GO" id="GO:0003677">
    <property type="term" value="F:DNA binding"/>
    <property type="evidence" value="ECO:0007669"/>
    <property type="project" value="InterPro"/>
</dbReference>
<comment type="caution">
    <text evidence="2">The sequence shown here is derived from an EMBL/GenBank/DDBJ whole genome shotgun (WGS) entry which is preliminary data.</text>
</comment>
<accession>X1Q0I5</accession>
<sequence>MKKNKELILIDGNALLYRAFYALPSFSNIEGIPTGAVYGFTRMLIKLLRKEEPQYI</sequence>
<evidence type="ECO:0000313" key="2">
    <source>
        <dbReference type="EMBL" id="GAI61718.1"/>
    </source>
</evidence>
<feature type="domain" description="5'-3' exonuclease alpha-helical arch N-terminal" evidence="1">
    <location>
        <begin position="7"/>
        <end position="55"/>
    </location>
</feature>
<proteinExistence type="predicted"/>
<name>X1Q0I5_9ZZZZ</name>
<dbReference type="GO" id="GO:0004518">
    <property type="term" value="F:nuclease activity"/>
    <property type="evidence" value="ECO:0007669"/>
    <property type="project" value="UniProtKB-ARBA"/>
</dbReference>